<gene>
    <name evidence="1" type="ORF">TSUD_180360</name>
</gene>
<keyword evidence="2" id="KW-1185">Reference proteome</keyword>
<sequence length="66" mass="7324">MAKKFGPFLDLCVSSLRRGHANLLCIVPILSDVPEGTNLLVRCFYIKSETGRDAADVGLKRMQKET</sequence>
<reference evidence="2" key="1">
    <citation type="journal article" date="2017" name="Front. Plant Sci.">
        <title>Climate Clever Clovers: New Paradigm to Reduce the Environmental Footprint of Ruminants by Breeding Low Methanogenic Forages Utilizing Haplotype Variation.</title>
        <authorList>
            <person name="Kaur P."/>
            <person name="Appels R."/>
            <person name="Bayer P.E."/>
            <person name="Keeble-Gagnere G."/>
            <person name="Wang J."/>
            <person name="Hirakawa H."/>
            <person name="Shirasawa K."/>
            <person name="Vercoe P."/>
            <person name="Stefanova K."/>
            <person name="Durmic Z."/>
            <person name="Nichols P."/>
            <person name="Revell C."/>
            <person name="Isobe S.N."/>
            <person name="Edwards D."/>
            <person name="Erskine W."/>
        </authorList>
    </citation>
    <scope>NUCLEOTIDE SEQUENCE [LARGE SCALE GENOMIC DNA]</scope>
    <source>
        <strain evidence="2">cv. Daliak</strain>
    </source>
</reference>
<evidence type="ECO:0000313" key="1">
    <source>
        <dbReference type="EMBL" id="GAU49918.1"/>
    </source>
</evidence>
<accession>A0A2Z6P0H8</accession>
<organism evidence="1 2">
    <name type="scientific">Trifolium subterraneum</name>
    <name type="common">Subterranean clover</name>
    <dbReference type="NCBI Taxonomy" id="3900"/>
    <lineage>
        <taxon>Eukaryota</taxon>
        <taxon>Viridiplantae</taxon>
        <taxon>Streptophyta</taxon>
        <taxon>Embryophyta</taxon>
        <taxon>Tracheophyta</taxon>
        <taxon>Spermatophyta</taxon>
        <taxon>Magnoliopsida</taxon>
        <taxon>eudicotyledons</taxon>
        <taxon>Gunneridae</taxon>
        <taxon>Pentapetalae</taxon>
        <taxon>rosids</taxon>
        <taxon>fabids</taxon>
        <taxon>Fabales</taxon>
        <taxon>Fabaceae</taxon>
        <taxon>Papilionoideae</taxon>
        <taxon>50 kb inversion clade</taxon>
        <taxon>NPAAA clade</taxon>
        <taxon>Hologalegina</taxon>
        <taxon>IRL clade</taxon>
        <taxon>Trifolieae</taxon>
        <taxon>Trifolium</taxon>
    </lineage>
</organism>
<dbReference type="EMBL" id="DF974653">
    <property type="protein sequence ID" value="GAU49918.1"/>
    <property type="molecule type" value="Genomic_DNA"/>
</dbReference>
<dbReference type="AlphaFoldDB" id="A0A2Z6P0H8"/>
<evidence type="ECO:0000313" key="2">
    <source>
        <dbReference type="Proteomes" id="UP000242715"/>
    </source>
</evidence>
<dbReference type="OrthoDB" id="8192570at2759"/>
<dbReference type="Proteomes" id="UP000242715">
    <property type="component" value="Unassembled WGS sequence"/>
</dbReference>
<name>A0A2Z6P0H8_TRISU</name>
<protein>
    <submittedName>
        <fullName evidence="1">Uncharacterized protein</fullName>
    </submittedName>
</protein>
<proteinExistence type="predicted"/>